<accession>M5IQX9</accession>
<dbReference type="AlphaFoldDB" id="M5IQX9"/>
<sequence>MKQNVKNIKGIEFVCMYCQTSISFVFETHKVFLNECPNCGAEWLPQTLNIEAMRNIKHTLKTLREASGADISLICDDIEIK</sequence>
<dbReference type="OrthoDB" id="5356303at2"/>
<evidence type="ECO:0000313" key="2">
    <source>
        <dbReference type="Proteomes" id="UP000011939"/>
    </source>
</evidence>
<dbReference type="PATRIC" id="fig|1244083.3.peg.1063"/>
<evidence type="ECO:0000313" key="1">
    <source>
        <dbReference type="EMBL" id="EKU11496.1"/>
    </source>
</evidence>
<comment type="caution">
    <text evidence="1">The sequence shown here is derived from an EMBL/GenBank/DDBJ whole genome shotgun (WGS) entry which is preliminary data.</text>
</comment>
<dbReference type="RefSeq" id="WP_009494526.1">
    <property type="nucleotide sequence ID" value="NZ_AMZQ01000006.1"/>
</dbReference>
<dbReference type="eggNOG" id="ENOG5032MCE">
    <property type="taxonomic scope" value="Bacteria"/>
</dbReference>
<name>M5IQX9_9BACT</name>
<organism evidence="1 2">
    <name type="scientific">Campylobacter showae CSUNSWCD</name>
    <dbReference type="NCBI Taxonomy" id="1244083"/>
    <lineage>
        <taxon>Bacteria</taxon>
        <taxon>Pseudomonadati</taxon>
        <taxon>Campylobacterota</taxon>
        <taxon>Epsilonproteobacteria</taxon>
        <taxon>Campylobacterales</taxon>
        <taxon>Campylobacteraceae</taxon>
        <taxon>Campylobacter</taxon>
    </lineage>
</organism>
<protein>
    <submittedName>
        <fullName evidence="1">Uncharacterized protein</fullName>
    </submittedName>
</protein>
<gene>
    <name evidence="1" type="ORF">CSUNSWCD_1822</name>
</gene>
<dbReference type="EMBL" id="AMZQ01000006">
    <property type="protein sequence ID" value="EKU11496.1"/>
    <property type="molecule type" value="Genomic_DNA"/>
</dbReference>
<dbReference type="Proteomes" id="UP000011939">
    <property type="component" value="Unassembled WGS sequence"/>
</dbReference>
<reference evidence="1 2" key="1">
    <citation type="journal article" date="2013" name="Genome Announc.">
        <title>Genome Sequence of Campylobacter showae UNSWCD, Isolated from a Patient with Crohn's Disease.</title>
        <authorList>
            <person name="Tay A.P."/>
            <person name="Kaakoush N.O."/>
            <person name="Deshpande N.P."/>
            <person name="Chen Z."/>
            <person name="Mitchell H."/>
            <person name="Wilkins M.R."/>
        </authorList>
    </citation>
    <scope>NUCLEOTIDE SEQUENCE [LARGE SCALE GENOMIC DNA]</scope>
    <source>
        <strain evidence="1 2">CSUNSWCD</strain>
    </source>
</reference>
<proteinExistence type="predicted"/>